<dbReference type="RefSeq" id="WP_087512420.1">
    <property type="nucleotide sequence ID" value="NZ_CP032134.1"/>
</dbReference>
<name>A0A3B7M0J0_9GAMM</name>
<reference evidence="2" key="1">
    <citation type="submission" date="2018-09" db="EMBL/GenBank/DDBJ databases">
        <title>The complete genome of Acinetobacter sp. strain WCHAc010005.</title>
        <authorList>
            <person name="Hu Y."/>
            <person name="Long H."/>
            <person name="Feng Y."/>
            <person name="Zong Z."/>
        </authorList>
    </citation>
    <scope>NUCLEOTIDE SEQUENCE [LARGE SCALE GENOMIC DNA]</scope>
    <source>
        <strain evidence="2">WCHAc010005</strain>
    </source>
</reference>
<dbReference type="KEGG" id="achi:CDG60_12140"/>
<protein>
    <submittedName>
        <fullName evidence="1">Uncharacterized protein</fullName>
    </submittedName>
</protein>
<proteinExistence type="predicted"/>
<dbReference type="AlphaFoldDB" id="A0A3B7M0J0"/>
<sequence length="116" mass="13083">MSVSHFLEFDSFDNPTQLNKIGNWVITFLSPSDSVAPVQLGITSVLPRQISDSIQPSRITIQSTSDDNQWLIQLIECYEGHNGKECFFTAEDQTGQDILVALIHELKKYDVNVQLI</sequence>
<gene>
    <name evidence="1" type="ORF">CDG60_12140</name>
</gene>
<evidence type="ECO:0000313" key="2">
    <source>
        <dbReference type="Proteomes" id="UP000263753"/>
    </source>
</evidence>
<organism evidence="1 2">
    <name type="scientific">Acinetobacter chinensis</name>
    <dbReference type="NCBI Taxonomy" id="2004650"/>
    <lineage>
        <taxon>Bacteria</taxon>
        <taxon>Pseudomonadati</taxon>
        <taxon>Pseudomonadota</taxon>
        <taxon>Gammaproteobacteria</taxon>
        <taxon>Moraxellales</taxon>
        <taxon>Moraxellaceae</taxon>
        <taxon>Acinetobacter</taxon>
    </lineage>
</organism>
<accession>A0A3B7M0J0</accession>
<dbReference type="EMBL" id="CP032134">
    <property type="protein sequence ID" value="AXY57247.1"/>
    <property type="molecule type" value="Genomic_DNA"/>
</dbReference>
<dbReference type="Proteomes" id="UP000263753">
    <property type="component" value="Chromosome"/>
</dbReference>
<evidence type="ECO:0000313" key="1">
    <source>
        <dbReference type="EMBL" id="AXY57247.1"/>
    </source>
</evidence>